<evidence type="ECO:0000259" key="1">
    <source>
        <dbReference type="PROSITE" id="PS50011"/>
    </source>
</evidence>
<name>Q7RYZ2_NEUCR</name>
<dbReference type="PANTHER" id="PTHR37542:SF1">
    <property type="entry name" value="PRION-INHIBITION AND PROPAGATION HELO DOMAIN-CONTAINING PROTEIN"/>
    <property type="match status" value="1"/>
</dbReference>
<evidence type="ECO:0000313" key="3">
    <source>
        <dbReference type="Proteomes" id="UP000001805"/>
    </source>
</evidence>
<keyword evidence="3" id="KW-1185">Reference proteome</keyword>
<dbReference type="Gene3D" id="1.10.510.10">
    <property type="entry name" value="Transferase(Phosphotransferase) domain 1"/>
    <property type="match status" value="1"/>
</dbReference>
<dbReference type="InterPro" id="IPR000719">
    <property type="entry name" value="Prot_kinase_dom"/>
</dbReference>
<accession>Q7RYZ2</accession>
<dbReference type="VEuPathDB" id="FungiDB:NCU06423"/>
<dbReference type="GO" id="GO:0005524">
    <property type="term" value="F:ATP binding"/>
    <property type="evidence" value="ECO:0007669"/>
    <property type="project" value="InterPro"/>
</dbReference>
<protein>
    <recommendedName>
        <fullName evidence="1">Protein kinase domain-containing protein</fullName>
    </recommendedName>
</protein>
<feature type="domain" description="Protein kinase" evidence="1">
    <location>
        <begin position="225"/>
        <end position="513"/>
    </location>
</feature>
<dbReference type="STRING" id="367110.Q7RYZ2"/>
<dbReference type="SUPFAM" id="SSF56112">
    <property type="entry name" value="Protein kinase-like (PK-like)"/>
    <property type="match status" value="1"/>
</dbReference>
<dbReference type="RefSeq" id="XP_957314.2">
    <property type="nucleotide sequence ID" value="XM_952221.2"/>
</dbReference>
<dbReference type="GO" id="GO:0004672">
    <property type="term" value="F:protein kinase activity"/>
    <property type="evidence" value="ECO:0007669"/>
    <property type="project" value="InterPro"/>
</dbReference>
<dbReference type="InParanoid" id="Q7RYZ2"/>
<dbReference type="InterPro" id="IPR011009">
    <property type="entry name" value="Kinase-like_dom_sf"/>
</dbReference>
<proteinExistence type="predicted"/>
<gene>
    <name evidence="2" type="ORF">NCU06423</name>
</gene>
<reference evidence="2 3" key="1">
    <citation type="journal article" date="2003" name="Nature">
        <title>The genome sequence of the filamentous fungus Neurospora crassa.</title>
        <authorList>
            <person name="Galagan J.E."/>
            <person name="Calvo S.E."/>
            <person name="Borkovich K.A."/>
            <person name="Selker E.U."/>
            <person name="Read N.D."/>
            <person name="Jaffe D."/>
            <person name="FitzHugh W."/>
            <person name="Ma L.J."/>
            <person name="Smirnov S."/>
            <person name="Purcell S."/>
            <person name="Rehman B."/>
            <person name="Elkins T."/>
            <person name="Engels R."/>
            <person name="Wang S."/>
            <person name="Nielsen C.B."/>
            <person name="Butler J."/>
            <person name="Endrizzi M."/>
            <person name="Qui D."/>
            <person name="Ianakiev P."/>
            <person name="Bell-Pedersen D."/>
            <person name="Nelson M.A."/>
            <person name="Werner-Washburne M."/>
            <person name="Selitrennikoff C.P."/>
            <person name="Kinsey J.A."/>
            <person name="Braun E.L."/>
            <person name="Zelter A."/>
            <person name="Schulte U."/>
            <person name="Kothe G.O."/>
            <person name="Jedd G."/>
            <person name="Mewes W."/>
            <person name="Staben C."/>
            <person name="Marcotte E."/>
            <person name="Greenberg D."/>
            <person name="Roy A."/>
            <person name="Foley K."/>
            <person name="Naylor J."/>
            <person name="Stange-Thomann N."/>
            <person name="Barrett R."/>
            <person name="Gnerre S."/>
            <person name="Kamal M."/>
            <person name="Kamvysselis M."/>
            <person name="Mauceli E."/>
            <person name="Bielke C."/>
            <person name="Rudd S."/>
            <person name="Frishman D."/>
            <person name="Krystofova S."/>
            <person name="Rasmussen C."/>
            <person name="Metzenberg R.L."/>
            <person name="Perkins D.D."/>
            <person name="Kroken S."/>
            <person name="Cogoni C."/>
            <person name="Macino G."/>
            <person name="Catcheside D."/>
            <person name="Li W."/>
            <person name="Pratt R.J."/>
            <person name="Osmani S.A."/>
            <person name="DeSouza C.P."/>
            <person name="Glass L."/>
            <person name="Orbach M.J."/>
            <person name="Berglund J.A."/>
            <person name="Voelker R."/>
            <person name="Yarden O."/>
            <person name="Plamann M."/>
            <person name="Seiler S."/>
            <person name="Dunlap J."/>
            <person name="Radford A."/>
            <person name="Aramayo R."/>
            <person name="Natvig D.O."/>
            <person name="Alex L.A."/>
            <person name="Mannhaupt G."/>
            <person name="Ebbole D.J."/>
            <person name="Freitag M."/>
            <person name="Paulsen I."/>
            <person name="Sachs M.S."/>
            <person name="Lander E.S."/>
            <person name="Nusbaum C."/>
            <person name="Birren B."/>
        </authorList>
    </citation>
    <scope>NUCLEOTIDE SEQUENCE [LARGE SCALE GENOMIC DNA]</scope>
    <source>
        <strain evidence="3">ATCC 24698 / 74-OR23-1A / CBS 708.71 / DSM 1257 / FGSC 987</strain>
    </source>
</reference>
<dbReference type="EMBL" id="CM002238">
    <property type="protein sequence ID" value="EAA28078.2"/>
    <property type="molecule type" value="Genomic_DNA"/>
</dbReference>
<dbReference type="PaxDb" id="5141-EFNCRP00000006230"/>
<dbReference type="AlphaFoldDB" id="Q7RYZ2"/>
<dbReference type="PROSITE" id="PS50011">
    <property type="entry name" value="PROTEIN_KINASE_DOM"/>
    <property type="match status" value="1"/>
</dbReference>
<dbReference type="Proteomes" id="UP000001805">
    <property type="component" value="Chromosome 3, Linkage Group III"/>
</dbReference>
<evidence type="ECO:0000313" key="2">
    <source>
        <dbReference type="EMBL" id="EAA28078.2"/>
    </source>
</evidence>
<dbReference type="OrthoDB" id="1911848at2759"/>
<organism evidence="2 3">
    <name type="scientific">Neurospora crassa (strain ATCC 24698 / 74-OR23-1A / CBS 708.71 / DSM 1257 / FGSC 987)</name>
    <dbReference type="NCBI Taxonomy" id="367110"/>
    <lineage>
        <taxon>Eukaryota</taxon>
        <taxon>Fungi</taxon>
        <taxon>Dikarya</taxon>
        <taxon>Ascomycota</taxon>
        <taxon>Pezizomycotina</taxon>
        <taxon>Sordariomycetes</taxon>
        <taxon>Sordariomycetidae</taxon>
        <taxon>Sordariales</taxon>
        <taxon>Sordariaceae</taxon>
        <taxon>Neurospora</taxon>
    </lineage>
</organism>
<dbReference type="PANTHER" id="PTHR37542">
    <property type="entry name" value="HELO DOMAIN-CONTAINING PROTEIN-RELATED"/>
    <property type="match status" value="1"/>
</dbReference>
<dbReference type="KEGG" id="ncr:NCU06423"/>
<dbReference type="HOGENOM" id="CLU_028627_0_0_1"/>
<sequence>MDPVSIIGLILTCCQVGEKVVQLCRNLANVNSQIQERSLTIESYWHTSKLQLDLLRRIESVLDDDLCGLLDGLLLQLSQKLSKADTAVDKVTNRHSRGRTGLWGFGSKAQKMTCAWKMGALDQIISDLDTWHRRFDPLWFMVMKTANPLVDAALARSQSANDDRSNGRAISVAKNPLTVAAGMRHVLYPSANRLKPRFLAGVRMEMSEIPLSEAKKGFMESERKWYIIDTVQVGSFARARNVLDDVSMLAVKLAQADPFAFGLLNCKGVIPVQSQLIGSSASSPSSSPARSRLNYSSFQLVFRLPENLSVLQSLRQLLLNSDEHVSLSRKMRIARELAKAIHYVHTFAFVHKNVRPESILCFENNEGASRSNAFLVGFDAFRAAGGGTMMSGDISWERNVYRHPSRQGFDPAEKYRMQHDIYSLGVCLLEIGFWESFVEYSTEEENSGRPRTNFGRTYYHFEKWLDERKIGAGEDSIAITFNALALSLKGYLVEQASTRLAPRMGDRYAQVVLSCLTCLDEENEEFGGSGSETEDVGEDTVALCFAEKILSDLDQLSMV</sequence>
<dbReference type="GeneID" id="3873461"/>